<dbReference type="Proteomes" id="UP000812287">
    <property type="component" value="Unassembled WGS sequence"/>
</dbReference>
<evidence type="ECO:0000313" key="1">
    <source>
        <dbReference type="EMBL" id="KAG7441831.1"/>
    </source>
</evidence>
<proteinExistence type="predicted"/>
<protein>
    <submittedName>
        <fullName evidence="1">Uncharacterized protein</fullName>
    </submittedName>
</protein>
<sequence>MTFSKQTAIHSLPDDVFWVFYFFRREKICQVFAYHHAIISDLFQYLEYRQPAPSQYNLIPIGEQTNISRPQFPTDDVFFLLLRAKNHDCCILDITGFAYIPAHQNNLYSLFGMETYPVRGAYQEHGHVGRTSTRQASFYLLQMESTKKLGTLRFKDFWIAPPPSPGMSPWSIAFPFANIETLTADETGPHDRIPEQTLSQPVSRFTRAHYPRGHLHLNEPHRRPGPSTLPYTYYITRVTVAVSERTPPRLLPHPSISPVSSYPETRPFQYGHIERFIVPHTQRISHLIMESIHPLAADMKMRRLSSSATHLSIYGGVPRVKSKSELLALQFIWDHATDVETLLGAVERRSRLDILPSPKEVYLFNIPFVQILSCSRTM</sequence>
<comment type="caution">
    <text evidence="1">The sequence shown here is derived from an EMBL/GenBank/DDBJ whole genome shotgun (WGS) entry which is preliminary data.</text>
</comment>
<dbReference type="AlphaFoldDB" id="A0A9P8ANK0"/>
<gene>
    <name evidence="1" type="ORF">BT62DRAFT_1011138</name>
</gene>
<keyword evidence="2" id="KW-1185">Reference proteome</keyword>
<dbReference type="RefSeq" id="XP_043035331.1">
    <property type="nucleotide sequence ID" value="XM_043177744.1"/>
</dbReference>
<organism evidence="1 2">
    <name type="scientific">Guyanagaster necrorhizus</name>
    <dbReference type="NCBI Taxonomy" id="856835"/>
    <lineage>
        <taxon>Eukaryota</taxon>
        <taxon>Fungi</taxon>
        <taxon>Dikarya</taxon>
        <taxon>Basidiomycota</taxon>
        <taxon>Agaricomycotina</taxon>
        <taxon>Agaricomycetes</taxon>
        <taxon>Agaricomycetidae</taxon>
        <taxon>Agaricales</taxon>
        <taxon>Marasmiineae</taxon>
        <taxon>Physalacriaceae</taxon>
        <taxon>Guyanagaster</taxon>
    </lineage>
</organism>
<reference evidence="1" key="1">
    <citation type="submission" date="2020-11" db="EMBL/GenBank/DDBJ databases">
        <title>Adaptations for nitrogen fixation in a non-lichenized fungal sporocarp promotes dispersal by wood-feeding termites.</title>
        <authorList>
            <consortium name="DOE Joint Genome Institute"/>
            <person name="Koch R.A."/>
            <person name="Yoon G."/>
            <person name="Arayal U."/>
            <person name="Lail K."/>
            <person name="Amirebrahimi M."/>
            <person name="Labutti K."/>
            <person name="Lipzen A."/>
            <person name="Riley R."/>
            <person name="Barry K."/>
            <person name="Henrissat B."/>
            <person name="Grigoriev I.V."/>
            <person name="Herr J.R."/>
            <person name="Aime M.C."/>
        </authorList>
    </citation>
    <scope>NUCLEOTIDE SEQUENCE</scope>
    <source>
        <strain evidence="1">MCA 3950</strain>
    </source>
</reference>
<dbReference type="GeneID" id="66100031"/>
<dbReference type="EMBL" id="MU250556">
    <property type="protein sequence ID" value="KAG7441831.1"/>
    <property type="molecule type" value="Genomic_DNA"/>
</dbReference>
<evidence type="ECO:0000313" key="2">
    <source>
        <dbReference type="Proteomes" id="UP000812287"/>
    </source>
</evidence>
<accession>A0A9P8ANK0</accession>
<name>A0A9P8ANK0_9AGAR</name>